<sequence length="434" mass="47777">MAPKPNSILKRDASDLALIEKIAPDSSENILEPPTPTFISKKTFMYTLPTIYSPIITTTNENAIPTEDPDQYHITLFTPIITTPSANETKGVTRTKAVNPNASIPTKYSAHALTVQNEATRSTKPWFATTAFASASATPSTVLAKSVSELNKGQLAGVIVGSVAGGLIVFYLFYVLCWGRRKALRKARKEKELRELDRKTAHVSTIDLDYENEDEKQSINHDDNQPISLPRSQPQYDPTRIYYPTSRFDPREDFKSYYRASLNDTSNDSSLSGGSNTSLNVHNNLQPFYGGFDSYYGPMLQHQFPAFINNNNSGFRKNMPLYASYQSSLPAPLTMPVPDNAHQCFSPMNIDASLNAASYQFGPEVYNSPNSIAGFYSLQYVHSSNAGSVADCNESEHCASGVSSIMMPAVAEDEDNEIVTKDLSAIVSDVINQV</sequence>
<reference evidence="3" key="1">
    <citation type="submission" date="2020-12" db="EMBL/GenBank/DDBJ databases">
        <title>Metabolic potential, ecology and presence of endohyphal bacteria is reflected in genomic diversity of Mucoromycotina.</title>
        <authorList>
            <person name="Muszewska A."/>
            <person name="Okrasinska A."/>
            <person name="Steczkiewicz K."/>
            <person name="Drgas O."/>
            <person name="Orlowska M."/>
            <person name="Perlinska-Lenart U."/>
            <person name="Aleksandrzak-Piekarczyk T."/>
            <person name="Szatraj K."/>
            <person name="Zielenkiewicz U."/>
            <person name="Pilsyk S."/>
            <person name="Malc E."/>
            <person name="Mieczkowski P."/>
            <person name="Kruszewska J.S."/>
            <person name="Biernat P."/>
            <person name="Pawlowska J."/>
        </authorList>
    </citation>
    <scope>NUCLEOTIDE SEQUENCE</scope>
    <source>
        <strain evidence="3">CBS 226.32</strain>
    </source>
</reference>
<keyword evidence="4" id="KW-1185">Reference proteome</keyword>
<comment type="caution">
    <text evidence="3">The sequence shown here is derived from an EMBL/GenBank/DDBJ whole genome shotgun (WGS) entry which is preliminary data.</text>
</comment>
<evidence type="ECO:0000256" key="1">
    <source>
        <dbReference type="SAM" id="MobiDB-lite"/>
    </source>
</evidence>
<organism evidence="3 4">
    <name type="scientific">Mucor plumbeus</name>
    <dbReference type="NCBI Taxonomy" id="97098"/>
    <lineage>
        <taxon>Eukaryota</taxon>
        <taxon>Fungi</taxon>
        <taxon>Fungi incertae sedis</taxon>
        <taxon>Mucoromycota</taxon>
        <taxon>Mucoromycotina</taxon>
        <taxon>Mucoromycetes</taxon>
        <taxon>Mucorales</taxon>
        <taxon>Mucorineae</taxon>
        <taxon>Mucoraceae</taxon>
        <taxon>Mucor</taxon>
    </lineage>
</organism>
<dbReference type="OrthoDB" id="2264758at2759"/>
<feature type="transmembrane region" description="Helical" evidence="2">
    <location>
        <begin position="155"/>
        <end position="179"/>
    </location>
</feature>
<evidence type="ECO:0000313" key="4">
    <source>
        <dbReference type="Proteomes" id="UP000650833"/>
    </source>
</evidence>
<dbReference type="Proteomes" id="UP000650833">
    <property type="component" value="Unassembled WGS sequence"/>
</dbReference>
<keyword evidence="2" id="KW-0812">Transmembrane</keyword>
<dbReference type="AlphaFoldDB" id="A0A8H7RLW3"/>
<gene>
    <name evidence="3" type="ORF">INT46_011528</name>
</gene>
<proteinExistence type="predicted"/>
<evidence type="ECO:0000256" key="2">
    <source>
        <dbReference type="SAM" id="Phobius"/>
    </source>
</evidence>
<accession>A0A8H7RLW3</accession>
<feature type="compositionally biased region" description="Polar residues" evidence="1">
    <location>
        <begin position="225"/>
        <end position="236"/>
    </location>
</feature>
<keyword evidence="2" id="KW-1133">Transmembrane helix</keyword>
<keyword evidence="2" id="KW-0472">Membrane</keyword>
<evidence type="ECO:0000313" key="3">
    <source>
        <dbReference type="EMBL" id="KAG2212041.1"/>
    </source>
</evidence>
<name>A0A8H7RLW3_9FUNG</name>
<feature type="region of interest" description="Disordered" evidence="1">
    <location>
        <begin position="209"/>
        <end position="242"/>
    </location>
</feature>
<dbReference type="EMBL" id="JAEPRC010000057">
    <property type="protein sequence ID" value="KAG2212041.1"/>
    <property type="molecule type" value="Genomic_DNA"/>
</dbReference>
<protein>
    <submittedName>
        <fullName evidence="3">Uncharacterized protein</fullName>
    </submittedName>
</protein>
<feature type="compositionally biased region" description="Basic and acidic residues" evidence="1">
    <location>
        <begin position="215"/>
        <end position="224"/>
    </location>
</feature>